<dbReference type="Gene3D" id="3.30.40.10">
    <property type="entry name" value="Zinc/RING finger domain, C3HC4 (zinc finger)"/>
    <property type="match status" value="1"/>
</dbReference>
<dbReference type="EMBL" id="CP111020">
    <property type="protein sequence ID" value="WAR14148.1"/>
    <property type="molecule type" value="Genomic_DNA"/>
</dbReference>
<evidence type="ECO:0000256" key="1">
    <source>
        <dbReference type="SAM" id="Phobius"/>
    </source>
</evidence>
<proteinExistence type="predicted"/>
<evidence type="ECO:0000313" key="2">
    <source>
        <dbReference type="EMBL" id="WAR14148.1"/>
    </source>
</evidence>
<dbReference type="InterPro" id="IPR011011">
    <property type="entry name" value="Znf_FYVE_PHD"/>
</dbReference>
<keyword evidence="1" id="KW-1133">Transmembrane helix</keyword>
<keyword evidence="3" id="KW-1185">Reference proteome</keyword>
<dbReference type="SUPFAM" id="SSF57903">
    <property type="entry name" value="FYVE/PHD zinc finger"/>
    <property type="match status" value="1"/>
</dbReference>
<dbReference type="Proteomes" id="UP001164746">
    <property type="component" value="Chromosome 9"/>
</dbReference>
<keyword evidence="1" id="KW-0472">Membrane</keyword>
<dbReference type="InterPro" id="IPR013083">
    <property type="entry name" value="Znf_RING/FYVE/PHD"/>
</dbReference>
<feature type="transmembrane region" description="Helical" evidence="1">
    <location>
        <begin position="39"/>
        <end position="58"/>
    </location>
</feature>
<gene>
    <name evidence="2" type="ORF">MAR_004253</name>
</gene>
<sequence>MFYKLVVSHKALFMCQKSIKLLRTCLEAILNPTHPKNMAGFYIVMGLVLVASIIVNIAKSRNPAPHNHLLSTLAGISMRTQKHRFWKLLCGDIESNPGLTGNAHIYPCGLCDIPVTLDHKEALCCDGCDNWHHPAHSHDTNISFELSTTNCYNPLSHIDSSIDSFTSGSVFSPLHISSPVNTLDRFQRFPSSTKPDAASLFNISEKKNLRIMNINCRSIRGGKSTDFKEVLEYI</sequence>
<organism evidence="2 3">
    <name type="scientific">Mya arenaria</name>
    <name type="common">Soft-shell clam</name>
    <dbReference type="NCBI Taxonomy" id="6604"/>
    <lineage>
        <taxon>Eukaryota</taxon>
        <taxon>Metazoa</taxon>
        <taxon>Spiralia</taxon>
        <taxon>Lophotrochozoa</taxon>
        <taxon>Mollusca</taxon>
        <taxon>Bivalvia</taxon>
        <taxon>Autobranchia</taxon>
        <taxon>Heteroconchia</taxon>
        <taxon>Euheterodonta</taxon>
        <taxon>Imparidentia</taxon>
        <taxon>Neoheterodontei</taxon>
        <taxon>Myida</taxon>
        <taxon>Myoidea</taxon>
        <taxon>Myidae</taxon>
        <taxon>Mya</taxon>
    </lineage>
</organism>
<keyword evidence="1" id="KW-0812">Transmembrane</keyword>
<name>A0ABY7EW23_MYAAR</name>
<accession>A0ABY7EW23</accession>
<evidence type="ECO:0000313" key="3">
    <source>
        <dbReference type="Proteomes" id="UP001164746"/>
    </source>
</evidence>
<protein>
    <submittedName>
        <fullName evidence="2">Uncharacterized protein</fullName>
    </submittedName>
</protein>
<reference evidence="2" key="1">
    <citation type="submission" date="2022-11" db="EMBL/GenBank/DDBJ databases">
        <title>Centuries of genome instability and evolution in soft-shell clam transmissible cancer (bioRxiv).</title>
        <authorList>
            <person name="Hart S.F.M."/>
            <person name="Yonemitsu M.A."/>
            <person name="Giersch R.M."/>
            <person name="Beal B.F."/>
            <person name="Arriagada G."/>
            <person name="Davis B.W."/>
            <person name="Ostrander E.A."/>
            <person name="Goff S.P."/>
            <person name="Metzger M.J."/>
        </authorList>
    </citation>
    <scope>NUCLEOTIDE SEQUENCE</scope>
    <source>
        <strain evidence="2">MELC-2E11</strain>
        <tissue evidence="2">Siphon/mantle</tissue>
    </source>
</reference>